<reference evidence="1 2" key="2">
    <citation type="submission" date="2018-03" db="EMBL/GenBank/DDBJ databases">
        <title>The ancient ancestry and fast evolution of plastids.</title>
        <authorList>
            <person name="Moore K.R."/>
            <person name="Magnabosco C."/>
            <person name="Momper L."/>
            <person name="Gold D.A."/>
            <person name="Bosak T."/>
            <person name="Fournier G.P."/>
        </authorList>
    </citation>
    <scope>NUCLEOTIDE SEQUENCE [LARGE SCALE GENOMIC DNA]</scope>
    <source>
        <strain evidence="1 2">CCAP 1448/3</strain>
    </source>
</reference>
<dbReference type="Proteomes" id="UP000238762">
    <property type="component" value="Unassembled WGS sequence"/>
</dbReference>
<sequence length="162" mass="17727">MALYAPQGIAISLTVSYLLATGTSVLAKPASYPAIFQDVTLSPNFAPDPQTVRGIGGGSVLMKTISQTDTTPTGACIGFVDKYPDHEVVLNSFFNYLKIEVQSLEDTTILIKGPGGTWCNDDYQGKNPGVAGQWLQGNYQIWVGSYKQEEYYPYVIRFTEKP</sequence>
<comment type="caution">
    <text evidence="1">The sequence shown here is derived from an EMBL/GenBank/DDBJ whole genome shotgun (WGS) entry which is preliminary data.</text>
</comment>
<organism evidence="1 2">
    <name type="scientific">Merismopedia glauca CCAP 1448/3</name>
    <dbReference type="NCBI Taxonomy" id="1296344"/>
    <lineage>
        <taxon>Bacteria</taxon>
        <taxon>Bacillati</taxon>
        <taxon>Cyanobacteriota</taxon>
        <taxon>Cyanophyceae</taxon>
        <taxon>Synechococcales</taxon>
        <taxon>Merismopediaceae</taxon>
        <taxon>Merismopedia</taxon>
    </lineage>
</organism>
<dbReference type="AlphaFoldDB" id="A0A2T1C8K8"/>
<dbReference type="OrthoDB" id="512115at2"/>
<evidence type="ECO:0000313" key="1">
    <source>
        <dbReference type="EMBL" id="PSB04473.1"/>
    </source>
</evidence>
<protein>
    <submittedName>
        <fullName evidence="1">Uncharacterized protein</fullName>
    </submittedName>
</protein>
<name>A0A2T1C8K8_9CYAN</name>
<dbReference type="EMBL" id="PVWJ01000012">
    <property type="protein sequence ID" value="PSB04473.1"/>
    <property type="molecule type" value="Genomic_DNA"/>
</dbReference>
<gene>
    <name evidence="1" type="ORF">C7B64_03910</name>
</gene>
<keyword evidence="2" id="KW-1185">Reference proteome</keyword>
<accession>A0A2T1C8K8</accession>
<proteinExistence type="predicted"/>
<reference evidence="1 2" key="1">
    <citation type="submission" date="2018-02" db="EMBL/GenBank/DDBJ databases">
        <authorList>
            <person name="Cohen D.B."/>
            <person name="Kent A.D."/>
        </authorList>
    </citation>
    <scope>NUCLEOTIDE SEQUENCE [LARGE SCALE GENOMIC DNA]</scope>
    <source>
        <strain evidence="1 2">CCAP 1448/3</strain>
    </source>
</reference>
<evidence type="ECO:0000313" key="2">
    <source>
        <dbReference type="Proteomes" id="UP000238762"/>
    </source>
</evidence>